<protein>
    <submittedName>
        <fullName evidence="2">Uncharacterized protein</fullName>
    </submittedName>
</protein>
<feature type="signal peptide" evidence="1">
    <location>
        <begin position="1"/>
        <end position="24"/>
    </location>
</feature>
<proteinExistence type="predicted"/>
<sequence length="58" mass="6355">MRRILSVIAVLALVVAFAMPVVTADADSHKKNPCEAKEKMKEGAEKMKEKANPCKAKK</sequence>
<dbReference type="AlphaFoldDB" id="W4MH19"/>
<keyword evidence="1" id="KW-0732">Signal</keyword>
<evidence type="ECO:0000313" key="3">
    <source>
        <dbReference type="Proteomes" id="UP000019140"/>
    </source>
</evidence>
<evidence type="ECO:0000313" key="2">
    <source>
        <dbReference type="EMBL" id="ETX08997.1"/>
    </source>
</evidence>
<dbReference type="Proteomes" id="UP000019140">
    <property type="component" value="Unassembled WGS sequence"/>
</dbReference>
<evidence type="ECO:0000256" key="1">
    <source>
        <dbReference type="SAM" id="SignalP"/>
    </source>
</evidence>
<accession>W4MH19</accession>
<dbReference type="HOGENOM" id="CLU_2970834_0_0_7"/>
<organism evidence="2 3">
    <name type="scientific">Candidatus Entotheonella gemina</name>
    <dbReference type="NCBI Taxonomy" id="1429439"/>
    <lineage>
        <taxon>Bacteria</taxon>
        <taxon>Pseudomonadati</taxon>
        <taxon>Nitrospinota/Tectimicrobiota group</taxon>
        <taxon>Candidatus Tectimicrobiota</taxon>
        <taxon>Candidatus Entotheonellia</taxon>
        <taxon>Candidatus Entotheonellales</taxon>
        <taxon>Candidatus Entotheonellaceae</taxon>
        <taxon>Candidatus Entotheonella</taxon>
    </lineage>
</organism>
<name>W4MH19_9BACT</name>
<keyword evidence="3" id="KW-1185">Reference proteome</keyword>
<comment type="caution">
    <text evidence="2">The sequence shown here is derived from an EMBL/GenBank/DDBJ whole genome shotgun (WGS) entry which is preliminary data.</text>
</comment>
<reference evidence="2 3" key="1">
    <citation type="journal article" date="2014" name="Nature">
        <title>An environmental bacterial taxon with a large and distinct metabolic repertoire.</title>
        <authorList>
            <person name="Wilson M.C."/>
            <person name="Mori T."/>
            <person name="Ruckert C."/>
            <person name="Uria A.R."/>
            <person name="Helf M.J."/>
            <person name="Takada K."/>
            <person name="Gernert C."/>
            <person name="Steffens U.A."/>
            <person name="Heycke N."/>
            <person name="Schmitt S."/>
            <person name="Rinke C."/>
            <person name="Helfrich E.J."/>
            <person name="Brachmann A.O."/>
            <person name="Gurgui C."/>
            <person name="Wakimoto T."/>
            <person name="Kracht M."/>
            <person name="Crusemann M."/>
            <person name="Hentschel U."/>
            <person name="Abe I."/>
            <person name="Matsunaga S."/>
            <person name="Kalinowski J."/>
            <person name="Takeyama H."/>
            <person name="Piel J."/>
        </authorList>
    </citation>
    <scope>NUCLEOTIDE SEQUENCE [LARGE SCALE GENOMIC DNA]</scope>
    <source>
        <strain evidence="3">TSY2</strain>
    </source>
</reference>
<gene>
    <name evidence="2" type="ORF">ETSY2_02075</name>
</gene>
<feature type="chain" id="PRO_5004844888" evidence="1">
    <location>
        <begin position="25"/>
        <end position="58"/>
    </location>
</feature>
<dbReference type="EMBL" id="AZHX01000080">
    <property type="protein sequence ID" value="ETX08997.1"/>
    <property type="molecule type" value="Genomic_DNA"/>
</dbReference>